<protein>
    <submittedName>
        <fullName evidence="1">Uncharacterized protein</fullName>
    </submittedName>
</protein>
<gene>
    <name evidence="1" type="ORF">FB470_004993</name>
</gene>
<dbReference type="Proteomes" id="UP001229651">
    <property type="component" value="Unassembled WGS sequence"/>
</dbReference>
<dbReference type="SUPFAM" id="SSF55961">
    <property type="entry name" value="Bet v1-like"/>
    <property type="match status" value="1"/>
</dbReference>
<organism evidence="1 2">
    <name type="scientific">Amycolatopsis thermophila</name>
    <dbReference type="NCBI Taxonomy" id="206084"/>
    <lineage>
        <taxon>Bacteria</taxon>
        <taxon>Bacillati</taxon>
        <taxon>Actinomycetota</taxon>
        <taxon>Actinomycetes</taxon>
        <taxon>Pseudonocardiales</taxon>
        <taxon>Pseudonocardiaceae</taxon>
        <taxon>Amycolatopsis</taxon>
    </lineage>
</organism>
<dbReference type="RefSeq" id="WP_306995331.1">
    <property type="nucleotide sequence ID" value="NZ_JAUSUT010000001.1"/>
</dbReference>
<name>A0ABU0F0A7_9PSEU</name>
<evidence type="ECO:0000313" key="2">
    <source>
        <dbReference type="Proteomes" id="UP001229651"/>
    </source>
</evidence>
<dbReference type="EMBL" id="JAUSUT010000001">
    <property type="protein sequence ID" value="MDQ0380999.1"/>
    <property type="molecule type" value="Genomic_DNA"/>
</dbReference>
<keyword evidence="2" id="KW-1185">Reference proteome</keyword>
<sequence>MNVSEASRGIDAMPDIVLNAATDPGQVKAWLTDVAGVRPEDVRCRADGSRVELEWSSSRAELRAEAAGAGASAVHLRLTGDAGAGPAGAALDALATQVDQNFNPG</sequence>
<reference evidence="1 2" key="1">
    <citation type="submission" date="2023-07" db="EMBL/GenBank/DDBJ databases">
        <title>Sequencing the genomes of 1000 actinobacteria strains.</title>
        <authorList>
            <person name="Klenk H.-P."/>
        </authorList>
    </citation>
    <scope>NUCLEOTIDE SEQUENCE [LARGE SCALE GENOMIC DNA]</scope>
    <source>
        <strain evidence="1 2">DSM 45805</strain>
    </source>
</reference>
<evidence type="ECO:0000313" key="1">
    <source>
        <dbReference type="EMBL" id="MDQ0380999.1"/>
    </source>
</evidence>
<comment type="caution">
    <text evidence="1">The sequence shown here is derived from an EMBL/GenBank/DDBJ whole genome shotgun (WGS) entry which is preliminary data.</text>
</comment>
<proteinExistence type="predicted"/>
<accession>A0ABU0F0A7</accession>